<sequence length="89" mass="10071">MDHDDIIRIGHAGLLHDLGKALIPPEIVQKPAPLDQEEFKTMKQHPKLGYDILLKNQIKDEFILSAALMHHERLNGTGYPLRKKGDSIP</sequence>
<gene>
    <name evidence="2" type="ORF">EDD72_1294</name>
</gene>
<dbReference type="PANTHER" id="PTHR43155">
    <property type="entry name" value="CYCLIC DI-GMP PHOSPHODIESTERASE PA4108-RELATED"/>
    <property type="match status" value="1"/>
</dbReference>
<reference evidence="2 3" key="1">
    <citation type="submission" date="2019-03" db="EMBL/GenBank/DDBJ databases">
        <title>Genomic Encyclopedia of Type Strains, Phase IV (KMG-IV): sequencing the most valuable type-strain genomes for metagenomic binning, comparative biology and taxonomic classification.</title>
        <authorList>
            <person name="Goeker M."/>
        </authorList>
    </citation>
    <scope>NUCLEOTIDE SEQUENCE [LARGE SCALE GENOMIC DNA]</scope>
    <source>
        <strain evidence="2 3">DSM 23802</strain>
    </source>
</reference>
<dbReference type="OrthoDB" id="9759601at2"/>
<evidence type="ECO:0000313" key="2">
    <source>
        <dbReference type="EMBL" id="TCS78227.1"/>
    </source>
</evidence>
<proteinExistence type="predicted"/>
<dbReference type="RefSeq" id="WP_132770632.1">
    <property type="nucleotide sequence ID" value="NZ_SMAB01000029.1"/>
</dbReference>
<dbReference type="Gene3D" id="1.10.3210.10">
    <property type="entry name" value="Hypothetical protein af1432"/>
    <property type="match status" value="1"/>
</dbReference>
<dbReference type="CDD" id="cd00077">
    <property type="entry name" value="HDc"/>
    <property type="match status" value="1"/>
</dbReference>
<name>A0A4R3K652_9BACI</name>
<dbReference type="PANTHER" id="PTHR43155:SF2">
    <property type="entry name" value="CYCLIC DI-GMP PHOSPHODIESTERASE PA4108"/>
    <property type="match status" value="1"/>
</dbReference>
<organism evidence="2 3">
    <name type="scientific">Tepidibacillus fermentans</name>
    <dbReference type="NCBI Taxonomy" id="1281767"/>
    <lineage>
        <taxon>Bacteria</taxon>
        <taxon>Bacillati</taxon>
        <taxon>Bacillota</taxon>
        <taxon>Bacilli</taxon>
        <taxon>Bacillales</taxon>
        <taxon>Bacillaceae</taxon>
        <taxon>Tepidibacillus</taxon>
    </lineage>
</organism>
<keyword evidence="3" id="KW-1185">Reference proteome</keyword>
<dbReference type="InterPro" id="IPR037522">
    <property type="entry name" value="HD_GYP_dom"/>
</dbReference>
<evidence type="ECO:0000259" key="1">
    <source>
        <dbReference type="PROSITE" id="PS51832"/>
    </source>
</evidence>
<accession>A0A4R3K652</accession>
<dbReference type="PROSITE" id="PS51832">
    <property type="entry name" value="HD_GYP"/>
    <property type="match status" value="1"/>
</dbReference>
<dbReference type="SUPFAM" id="SSF109604">
    <property type="entry name" value="HD-domain/PDEase-like"/>
    <property type="match status" value="1"/>
</dbReference>
<dbReference type="Proteomes" id="UP000295788">
    <property type="component" value="Unassembled WGS sequence"/>
</dbReference>
<comment type="caution">
    <text evidence="2">The sequence shown here is derived from an EMBL/GenBank/DDBJ whole genome shotgun (WGS) entry which is preliminary data.</text>
</comment>
<dbReference type="EMBL" id="SMAB01000029">
    <property type="protein sequence ID" value="TCS78227.1"/>
    <property type="molecule type" value="Genomic_DNA"/>
</dbReference>
<evidence type="ECO:0000313" key="3">
    <source>
        <dbReference type="Proteomes" id="UP000295788"/>
    </source>
</evidence>
<dbReference type="InterPro" id="IPR003607">
    <property type="entry name" value="HD/PDEase_dom"/>
</dbReference>
<dbReference type="AlphaFoldDB" id="A0A4R3K652"/>
<feature type="domain" description="HD-GYP" evidence="1">
    <location>
        <begin position="1"/>
        <end position="89"/>
    </location>
</feature>
<dbReference type="Pfam" id="PF13487">
    <property type="entry name" value="HD_5"/>
    <property type="match status" value="1"/>
</dbReference>
<protein>
    <submittedName>
        <fullName evidence="2">HD domain-containing protein</fullName>
    </submittedName>
</protein>